<accession>A0A0G4EL37</accession>
<dbReference type="Proteomes" id="UP000041254">
    <property type="component" value="Unassembled WGS sequence"/>
</dbReference>
<reference evidence="1 2" key="1">
    <citation type="submission" date="2014-11" db="EMBL/GenBank/DDBJ databases">
        <authorList>
            <person name="Zhu J."/>
            <person name="Qi W."/>
            <person name="Song R."/>
        </authorList>
    </citation>
    <scope>NUCLEOTIDE SEQUENCE [LARGE SCALE GENOMIC DNA]</scope>
</reference>
<dbReference type="AlphaFoldDB" id="A0A0G4EL37"/>
<proteinExistence type="predicted"/>
<dbReference type="EMBL" id="CDMY01000255">
    <property type="protein sequence ID" value="CEL97667.1"/>
    <property type="molecule type" value="Genomic_DNA"/>
</dbReference>
<protein>
    <submittedName>
        <fullName evidence="1">Uncharacterized protein</fullName>
    </submittedName>
</protein>
<evidence type="ECO:0000313" key="1">
    <source>
        <dbReference type="EMBL" id="CEL97667.1"/>
    </source>
</evidence>
<evidence type="ECO:0000313" key="2">
    <source>
        <dbReference type="Proteomes" id="UP000041254"/>
    </source>
</evidence>
<keyword evidence="2" id="KW-1185">Reference proteome</keyword>
<dbReference type="InParanoid" id="A0A0G4EL37"/>
<name>A0A0G4EL37_VITBC</name>
<dbReference type="VEuPathDB" id="CryptoDB:Vbra_12252"/>
<organism evidence="1 2">
    <name type="scientific">Vitrella brassicaformis (strain CCMP3155)</name>
    <dbReference type="NCBI Taxonomy" id="1169540"/>
    <lineage>
        <taxon>Eukaryota</taxon>
        <taxon>Sar</taxon>
        <taxon>Alveolata</taxon>
        <taxon>Colpodellida</taxon>
        <taxon>Vitrellaceae</taxon>
        <taxon>Vitrella</taxon>
    </lineage>
</organism>
<sequence>MSRNKTTRHRGATYPRQTVAFDDRVRVAPSQSVTVSMDHEASPGGVLCRLVGLPSTIHSLEDQHSEAHRPTAGRS</sequence>
<gene>
    <name evidence="1" type="ORF">Vbra_12252</name>
</gene>